<comment type="caution">
    <text evidence="2">The sequence shown here is derived from an EMBL/GenBank/DDBJ whole genome shotgun (WGS) entry which is preliminary data.</text>
</comment>
<evidence type="ECO:0000256" key="1">
    <source>
        <dbReference type="SAM" id="MobiDB-lite"/>
    </source>
</evidence>
<name>A0A5E4C4V6_MARMO</name>
<evidence type="ECO:0000313" key="2">
    <source>
        <dbReference type="EMBL" id="VTJ76924.1"/>
    </source>
</evidence>
<feature type="non-terminal residue" evidence="2">
    <location>
        <position position="1"/>
    </location>
</feature>
<accession>A0A5E4C4V6</accession>
<dbReference type="AlphaFoldDB" id="A0A5E4C4V6"/>
<organism evidence="2 3">
    <name type="scientific">Marmota monax</name>
    <name type="common">Woodchuck</name>
    <dbReference type="NCBI Taxonomy" id="9995"/>
    <lineage>
        <taxon>Eukaryota</taxon>
        <taxon>Metazoa</taxon>
        <taxon>Chordata</taxon>
        <taxon>Craniata</taxon>
        <taxon>Vertebrata</taxon>
        <taxon>Euteleostomi</taxon>
        <taxon>Mammalia</taxon>
        <taxon>Eutheria</taxon>
        <taxon>Euarchontoglires</taxon>
        <taxon>Glires</taxon>
        <taxon>Rodentia</taxon>
        <taxon>Sciuromorpha</taxon>
        <taxon>Sciuridae</taxon>
        <taxon>Xerinae</taxon>
        <taxon>Marmotini</taxon>
        <taxon>Marmota</taxon>
    </lineage>
</organism>
<gene>
    <name evidence="2" type="ORF">MONAX_5E032165</name>
</gene>
<evidence type="ECO:0000313" key="3">
    <source>
        <dbReference type="Proteomes" id="UP000335636"/>
    </source>
</evidence>
<dbReference type="Proteomes" id="UP000335636">
    <property type="component" value="Unassembled WGS sequence"/>
</dbReference>
<sequence length="52" mass="5777">VTLRLPVIAGSRLPERALEDHTAHYQVVLPQGDMKNKRGQGNLGGQTRHCEQ</sequence>
<proteinExistence type="predicted"/>
<reference evidence="2" key="1">
    <citation type="submission" date="2019-04" db="EMBL/GenBank/DDBJ databases">
        <authorList>
            <person name="Alioto T."/>
            <person name="Alioto T."/>
        </authorList>
    </citation>
    <scope>NUCLEOTIDE SEQUENCE [LARGE SCALE GENOMIC DNA]</scope>
</reference>
<dbReference type="EMBL" id="CABDUW010000925">
    <property type="protein sequence ID" value="VTJ76924.1"/>
    <property type="molecule type" value="Genomic_DNA"/>
</dbReference>
<feature type="region of interest" description="Disordered" evidence="1">
    <location>
        <begin position="32"/>
        <end position="52"/>
    </location>
</feature>
<protein>
    <submittedName>
        <fullName evidence="2">Uncharacterized protein</fullName>
    </submittedName>
</protein>
<keyword evidence="3" id="KW-1185">Reference proteome</keyword>